<feature type="non-terminal residue" evidence="1">
    <location>
        <position position="98"/>
    </location>
</feature>
<dbReference type="GO" id="GO:0005829">
    <property type="term" value="C:cytosol"/>
    <property type="evidence" value="ECO:0007669"/>
    <property type="project" value="TreeGrafter"/>
</dbReference>
<organism evidence="1 2">
    <name type="scientific">Eiseniibacteriota bacterium</name>
    <dbReference type="NCBI Taxonomy" id="2212470"/>
    <lineage>
        <taxon>Bacteria</taxon>
        <taxon>Candidatus Eiseniibacteriota</taxon>
    </lineage>
</organism>
<proteinExistence type="predicted"/>
<dbReference type="SUPFAM" id="SSF52283">
    <property type="entry name" value="Formate/glycerate dehydrogenase catalytic domain-like"/>
    <property type="match status" value="1"/>
</dbReference>
<dbReference type="Pfam" id="PF05221">
    <property type="entry name" value="AdoHcyase"/>
    <property type="match status" value="1"/>
</dbReference>
<dbReference type="Gene3D" id="3.40.50.1480">
    <property type="entry name" value="Adenosylhomocysteinase-like"/>
    <property type="match status" value="1"/>
</dbReference>
<evidence type="ECO:0000313" key="1">
    <source>
        <dbReference type="EMBL" id="TMQ69815.1"/>
    </source>
</evidence>
<comment type="caution">
    <text evidence="1">The sequence shown here is derived from an EMBL/GenBank/DDBJ whole genome shotgun (WGS) entry which is preliminary data.</text>
</comment>
<dbReference type="InterPro" id="IPR042172">
    <property type="entry name" value="Adenosylhomocyst_ase-like_sf"/>
</dbReference>
<dbReference type="PANTHER" id="PTHR23420:SF0">
    <property type="entry name" value="ADENOSYLHOMOCYSTEINASE"/>
    <property type="match status" value="1"/>
</dbReference>
<gene>
    <name evidence="1" type="ORF">E6K81_14065</name>
</gene>
<accession>A0A538U1M2</accession>
<name>A0A538U1M2_UNCEI</name>
<dbReference type="InterPro" id="IPR000043">
    <property type="entry name" value="Adenosylhomocysteinase-like"/>
</dbReference>
<dbReference type="GO" id="GO:0004013">
    <property type="term" value="F:adenosylhomocysteinase activity"/>
    <property type="evidence" value="ECO:0007669"/>
    <property type="project" value="TreeGrafter"/>
</dbReference>
<reference evidence="1 2" key="1">
    <citation type="journal article" date="2019" name="Nat. Microbiol.">
        <title>Mediterranean grassland soil C-N compound turnover is dependent on rainfall and depth, and is mediated by genomically divergent microorganisms.</title>
        <authorList>
            <person name="Diamond S."/>
            <person name="Andeer P.F."/>
            <person name="Li Z."/>
            <person name="Crits-Christoph A."/>
            <person name="Burstein D."/>
            <person name="Anantharaman K."/>
            <person name="Lane K.R."/>
            <person name="Thomas B.C."/>
            <person name="Pan C."/>
            <person name="Northen T.R."/>
            <person name="Banfield J.F."/>
        </authorList>
    </citation>
    <scope>NUCLEOTIDE SEQUENCE [LARGE SCALE GENOMIC DNA]</scope>
    <source>
        <strain evidence="1">WS_11</strain>
    </source>
</reference>
<dbReference type="GO" id="GO:0033353">
    <property type="term" value="P:S-adenosylmethionine cycle"/>
    <property type="evidence" value="ECO:0007669"/>
    <property type="project" value="TreeGrafter"/>
</dbReference>
<evidence type="ECO:0008006" key="3">
    <source>
        <dbReference type="Google" id="ProtNLM"/>
    </source>
</evidence>
<evidence type="ECO:0000313" key="2">
    <source>
        <dbReference type="Proteomes" id="UP000319771"/>
    </source>
</evidence>
<dbReference type="Proteomes" id="UP000319771">
    <property type="component" value="Unassembled WGS sequence"/>
</dbReference>
<dbReference type="EMBL" id="VBPB01000277">
    <property type="protein sequence ID" value="TMQ69815.1"/>
    <property type="molecule type" value="Genomic_DNA"/>
</dbReference>
<dbReference type="PANTHER" id="PTHR23420">
    <property type="entry name" value="ADENOSYLHOMOCYSTEINASE"/>
    <property type="match status" value="1"/>
</dbReference>
<sequence length="98" mass="10698">MPSQTPRRGNGAATNGAAVAGHVKDMRLVREGRLRIEWADRHMPVLRQIRARFAKERPLRGLRIAACLHVTTETANLARTLKAGGAEVFLCGSNPLST</sequence>
<protein>
    <recommendedName>
        <fullName evidence="3">Adenosylhomocysteinase</fullName>
    </recommendedName>
</protein>
<dbReference type="AlphaFoldDB" id="A0A538U1M2"/>